<dbReference type="AlphaFoldDB" id="A0A1D1XZ23"/>
<reference evidence="2" key="1">
    <citation type="submission" date="2015-07" db="EMBL/GenBank/DDBJ databases">
        <title>Transcriptome Assembly of Anthurium amnicola.</title>
        <authorList>
            <person name="Suzuki J."/>
        </authorList>
    </citation>
    <scope>NUCLEOTIDE SEQUENCE</scope>
</reference>
<evidence type="ECO:0000313" key="2">
    <source>
        <dbReference type="EMBL" id="JAT47648.1"/>
    </source>
</evidence>
<organism evidence="2">
    <name type="scientific">Anthurium amnicola</name>
    <dbReference type="NCBI Taxonomy" id="1678845"/>
    <lineage>
        <taxon>Eukaryota</taxon>
        <taxon>Viridiplantae</taxon>
        <taxon>Streptophyta</taxon>
        <taxon>Embryophyta</taxon>
        <taxon>Tracheophyta</taxon>
        <taxon>Spermatophyta</taxon>
        <taxon>Magnoliopsida</taxon>
        <taxon>Liliopsida</taxon>
        <taxon>Araceae</taxon>
        <taxon>Pothoideae</taxon>
        <taxon>Potheae</taxon>
        <taxon>Anthurium</taxon>
    </lineage>
</organism>
<proteinExistence type="predicted"/>
<name>A0A1D1XZ23_9ARAE</name>
<feature type="compositionally biased region" description="Low complexity" evidence="1">
    <location>
        <begin position="45"/>
        <end position="59"/>
    </location>
</feature>
<keyword evidence="2" id="KW-0067">ATP-binding</keyword>
<dbReference type="EMBL" id="GDJX01020288">
    <property type="protein sequence ID" value="JAT47648.1"/>
    <property type="molecule type" value="Transcribed_RNA"/>
</dbReference>
<feature type="region of interest" description="Disordered" evidence="1">
    <location>
        <begin position="45"/>
        <end position="64"/>
    </location>
</feature>
<keyword evidence="2" id="KW-0378">Hydrolase</keyword>
<accession>A0A1D1XZ23</accession>
<keyword evidence="2" id="KW-0547">Nucleotide-binding</keyword>
<feature type="non-terminal residue" evidence="2">
    <location>
        <position position="1"/>
    </location>
</feature>
<evidence type="ECO:0000256" key="1">
    <source>
        <dbReference type="SAM" id="MobiDB-lite"/>
    </source>
</evidence>
<dbReference type="GO" id="GO:0004386">
    <property type="term" value="F:helicase activity"/>
    <property type="evidence" value="ECO:0007669"/>
    <property type="project" value="UniProtKB-KW"/>
</dbReference>
<sequence>LQVPPSTIAFSTTSLLLQIPTSAFSVPASSVLLPVTPTAPHLLLSRPPSEVSSHPSRSSLNACTTREGQTRGWISSYSSFLHIFSRNLINILRVHPKAKETDQTVVMVTMFHATVMILSRKNGQYNRGPLP</sequence>
<protein>
    <submittedName>
        <fullName evidence="2">Chromodomain-helicase-DNA-binding protein 9</fullName>
    </submittedName>
</protein>
<dbReference type="GO" id="GO:0003677">
    <property type="term" value="F:DNA binding"/>
    <property type="evidence" value="ECO:0007669"/>
    <property type="project" value="UniProtKB-KW"/>
</dbReference>
<keyword evidence="2" id="KW-0347">Helicase</keyword>
<gene>
    <name evidence="2" type="primary">CHD9_2</name>
    <name evidence="2" type="ORF">g.51063</name>
</gene>
<keyword evidence="2" id="KW-0238">DNA-binding</keyword>